<feature type="transmembrane region" description="Helical" evidence="1">
    <location>
        <begin position="81"/>
        <end position="106"/>
    </location>
</feature>
<sequence length="446" mass="52040">MFYLDINNRALPSTLIWSIIITVGVLSLVILTILHLRIREQEEILRMRPVNFLITSLLLVTITLIITGLKKFIFHISYDTIYNNTLFMCVSFFYLFFYDTVVFLLSKSENSFDGMVFIIKKHTKFRKIMIISMYAFTFAGIIEKVVCFYTEWIFLNIVFLLEFATFLLIFVIITINLAKHRSDTVGLKSQISYLGVSTILFPIFHYITNLNIYMDTVPFIALLVGGSFLEISMAHMVGLIQIGYPYFLVMRDKYNKPDADTETNTEVEENGTSSLRHLLTNTLFIKYFTLYLDLEYSVHHMHFYMHVTRLINLIESTLAEGNLTEEGTSRIMEEMITLIRKYIGDEDSRINESNISNMFGGHEGGAQEAVNITNKLKTRLRQVKDRLEKPSFFELLNPKFQRDIIETIKSELIESEKQTFCMLRSSRRRYMKHPLYKEYLEAAAAE</sequence>
<feature type="transmembrane region" description="Helical" evidence="1">
    <location>
        <begin position="50"/>
        <end position="69"/>
    </location>
</feature>
<keyword evidence="3" id="KW-1185">Reference proteome</keyword>
<feature type="transmembrane region" description="Helical" evidence="1">
    <location>
        <begin position="190"/>
        <end position="207"/>
    </location>
</feature>
<evidence type="ECO:0008006" key="4">
    <source>
        <dbReference type="Google" id="ProtNLM"/>
    </source>
</evidence>
<evidence type="ECO:0000313" key="2">
    <source>
        <dbReference type="EMBL" id="MES1920160.1"/>
    </source>
</evidence>
<keyword evidence="1" id="KW-1133">Transmembrane helix</keyword>
<feature type="transmembrane region" description="Helical" evidence="1">
    <location>
        <begin position="219"/>
        <end position="247"/>
    </location>
</feature>
<organism evidence="2 3">
    <name type="scientific">Bonamia ostreae</name>
    <dbReference type="NCBI Taxonomy" id="126728"/>
    <lineage>
        <taxon>Eukaryota</taxon>
        <taxon>Sar</taxon>
        <taxon>Rhizaria</taxon>
        <taxon>Endomyxa</taxon>
        <taxon>Ascetosporea</taxon>
        <taxon>Haplosporida</taxon>
        <taxon>Bonamia</taxon>
    </lineage>
</organism>
<protein>
    <recommendedName>
        <fullName evidence="4">RGS domain-containing protein</fullName>
    </recommendedName>
</protein>
<dbReference type="EMBL" id="JBDODL010000534">
    <property type="protein sequence ID" value="MES1920160.1"/>
    <property type="molecule type" value="Genomic_DNA"/>
</dbReference>
<gene>
    <name evidence="2" type="ORF">MHBO_001866</name>
</gene>
<feature type="transmembrane region" description="Helical" evidence="1">
    <location>
        <begin position="15"/>
        <end position="38"/>
    </location>
</feature>
<evidence type="ECO:0000313" key="3">
    <source>
        <dbReference type="Proteomes" id="UP001439008"/>
    </source>
</evidence>
<name>A0ABV2AKF0_9EUKA</name>
<evidence type="ECO:0000256" key="1">
    <source>
        <dbReference type="SAM" id="Phobius"/>
    </source>
</evidence>
<reference evidence="2 3" key="1">
    <citation type="journal article" date="2024" name="BMC Biol.">
        <title>Comparative genomics of Ascetosporea gives new insight into the evolutionary basis for animal parasitism in Rhizaria.</title>
        <authorList>
            <person name="Hiltunen Thoren M."/>
            <person name="Onut-Brannstrom I."/>
            <person name="Alfjorden A."/>
            <person name="Peckova H."/>
            <person name="Swords F."/>
            <person name="Hooper C."/>
            <person name="Holzer A.S."/>
            <person name="Bass D."/>
            <person name="Burki F."/>
        </authorList>
    </citation>
    <scope>NUCLEOTIDE SEQUENCE [LARGE SCALE GENOMIC DNA]</scope>
    <source>
        <strain evidence="2">20-A016</strain>
    </source>
</reference>
<dbReference type="InterPro" id="IPR036305">
    <property type="entry name" value="RGS_sf"/>
</dbReference>
<feature type="transmembrane region" description="Helical" evidence="1">
    <location>
        <begin position="127"/>
        <end position="146"/>
    </location>
</feature>
<keyword evidence="1" id="KW-0472">Membrane</keyword>
<accession>A0ABV2AKF0</accession>
<feature type="transmembrane region" description="Helical" evidence="1">
    <location>
        <begin position="152"/>
        <end position="178"/>
    </location>
</feature>
<dbReference type="Proteomes" id="UP001439008">
    <property type="component" value="Unassembled WGS sequence"/>
</dbReference>
<comment type="caution">
    <text evidence="2">The sequence shown here is derived from an EMBL/GenBank/DDBJ whole genome shotgun (WGS) entry which is preliminary data.</text>
</comment>
<dbReference type="InterPro" id="IPR044926">
    <property type="entry name" value="RGS_subdomain_2"/>
</dbReference>
<proteinExistence type="predicted"/>
<keyword evidence="1" id="KW-0812">Transmembrane</keyword>
<dbReference type="SUPFAM" id="SSF48097">
    <property type="entry name" value="Regulator of G-protein signaling, RGS"/>
    <property type="match status" value="1"/>
</dbReference>
<dbReference type="Gene3D" id="1.10.167.10">
    <property type="entry name" value="Regulator of G-protein Signalling 4, domain 2"/>
    <property type="match status" value="1"/>
</dbReference>